<dbReference type="GO" id="GO:0045104">
    <property type="term" value="P:intermediate filament cytoskeleton organization"/>
    <property type="evidence" value="ECO:0007669"/>
    <property type="project" value="InterPro"/>
</dbReference>
<dbReference type="GeneTree" id="ENSGT00940000154843"/>
<dbReference type="HOGENOM" id="CLU_1122229_0_0_1"/>
<dbReference type="AlphaFoldDB" id="F7AIK7"/>
<dbReference type="GO" id="GO:0042995">
    <property type="term" value="C:cell projection"/>
    <property type="evidence" value="ECO:0007669"/>
    <property type="project" value="UniProtKB-SubCell"/>
</dbReference>
<dbReference type="InterPro" id="IPR043197">
    <property type="entry name" value="Plakin"/>
</dbReference>
<dbReference type="SUPFAM" id="SSF75399">
    <property type="entry name" value="Plakin repeat"/>
    <property type="match status" value="1"/>
</dbReference>
<dbReference type="InterPro" id="IPR035915">
    <property type="entry name" value="Plakin_repeat_sf"/>
</dbReference>
<dbReference type="Pfam" id="PF00681">
    <property type="entry name" value="Plectin"/>
    <property type="match status" value="3"/>
</dbReference>
<organism evidence="3 4">
    <name type="scientific">Ciona intestinalis</name>
    <name type="common">Transparent sea squirt</name>
    <name type="synonym">Ascidia intestinalis</name>
    <dbReference type="NCBI Taxonomy" id="7719"/>
    <lineage>
        <taxon>Eukaryota</taxon>
        <taxon>Metazoa</taxon>
        <taxon>Chordata</taxon>
        <taxon>Tunicata</taxon>
        <taxon>Ascidiacea</taxon>
        <taxon>Phlebobranchia</taxon>
        <taxon>Cionidae</taxon>
        <taxon>Ciona</taxon>
    </lineage>
</organism>
<reference evidence="4" key="1">
    <citation type="journal article" date="2002" name="Science">
        <title>The draft genome of Ciona intestinalis: insights into chordate and vertebrate origins.</title>
        <authorList>
            <person name="Dehal P."/>
            <person name="Satou Y."/>
            <person name="Campbell R.K."/>
            <person name="Chapman J."/>
            <person name="Degnan B."/>
            <person name="De Tomaso A."/>
            <person name="Davidson B."/>
            <person name="Di Gregorio A."/>
            <person name="Gelpke M."/>
            <person name="Goodstein D.M."/>
            <person name="Harafuji N."/>
            <person name="Hastings K.E."/>
            <person name="Ho I."/>
            <person name="Hotta K."/>
            <person name="Huang W."/>
            <person name="Kawashima T."/>
            <person name="Lemaire P."/>
            <person name="Martinez D."/>
            <person name="Meinertzhagen I.A."/>
            <person name="Necula S."/>
            <person name="Nonaka M."/>
            <person name="Putnam N."/>
            <person name="Rash S."/>
            <person name="Saiga H."/>
            <person name="Satake M."/>
            <person name="Terry A."/>
            <person name="Yamada L."/>
            <person name="Wang H.G."/>
            <person name="Awazu S."/>
            <person name="Azumi K."/>
            <person name="Boore J."/>
            <person name="Branno M."/>
            <person name="Chin-Bow S."/>
            <person name="DeSantis R."/>
            <person name="Doyle S."/>
            <person name="Francino P."/>
            <person name="Keys D.N."/>
            <person name="Haga S."/>
            <person name="Hayashi H."/>
            <person name="Hino K."/>
            <person name="Imai K.S."/>
            <person name="Inaba K."/>
            <person name="Kano S."/>
            <person name="Kobayashi K."/>
            <person name="Kobayashi M."/>
            <person name="Lee B.I."/>
            <person name="Makabe K.W."/>
            <person name="Manohar C."/>
            <person name="Matassi G."/>
            <person name="Medina M."/>
            <person name="Mochizuki Y."/>
            <person name="Mount S."/>
            <person name="Morishita T."/>
            <person name="Miura S."/>
            <person name="Nakayama A."/>
            <person name="Nishizaka S."/>
            <person name="Nomoto H."/>
            <person name="Ohta F."/>
            <person name="Oishi K."/>
            <person name="Rigoutsos I."/>
            <person name="Sano M."/>
            <person name="Sasaki A."/>
            <person name="Sasakura Y."/>
            <person name="Shoguchi E."/>
            <person name="Shin-i T."/>
            <person name="Spagnuolo A."/>
            <person name="Stainier D."/>
            <person name="Suzuki M.M."/>
            <person name="Tassy O."/>
            <person name="Takatori N."/>
            <person name="Tokuoka M."/>
            <person name="Yagi K."/>
            <person name="Yoshizaki F."/>
            <person name="Wada S."/>
            <person name="Zhang C."/>
            <person name="Hyatt P.D."/>
            <person name="Larimer F."/>
            <person name="Detter C."/>
            <person name="Doggett N."/>
            <person name="Glavina T."/>
            <person name="Hawkins T."/>
            <person name="Richardson P."/>
            <person name="Lucas S."/>
            <person name="Kohara Y."/>
            <person name="Levine M."/>
            <person name="Satoh N."/>
            <person name="Rokhsar D.S."/>
        </authorList>
    </citation>
    <scope>NUCLEOTIDE SEQUENCE [LARGE SCALE GENOMIC DNA]</scope>
</reference>
<dbReference type="PANTHER" id="PTHR23169">
    <property type="entry name" value="ENVOPLAKIN"/>
    <property type="match status" value="1"/>
</dbReference>
<evidence type="ECO:0000256" key="1">
    <source>
        <dbReference type="ARBA" id="ARBA00022553"/>
    </source>
</evidence>
<reference evidence="3" key="3">
    <citation type="submission" date="2025-08" db="UniProtKB">
        <authorList>
            <consortium name="Ensembl"/>
        </authorList>
    </citation>
    <scope>IDENTIFICATION</scope>
</reference>
<name>F7AIK7_CIOIN</name>
<dbReference type="SMART" id="SM00250">
    <property type="entry name" value="PLEC"/>
    <property type="match status" value="4"/>
</dbReference>
<keyword evidence="1" id="KW-0597">Phosphoprotein</keyword>
<protein>
    <submittedName>
        <fullName evidence="3">Uncharacterized protein</fullName>
    </submittedName>
</protein>
<dbReference type="Gene3D" id="3.90.1290.10">
    <property type="entry name" value="Plakin repeat"/>
    <property type="match status" value="1"/>
</dbReference>
<dbReference type="PANTHER" id="PTHR23169:SF21">
    <property type="entry name" value="EPIPLAKIN"/>
    <property type="match status" value="1"/>
</dbReference>
<evidence type="ECO:0000313" key="4">
    <source>
        <dbReference type="Proteomes" id="UP000008144"/>
    </source>
</evidence>
<reference evidence="3" key="4">
    <citation type="submission" date="2025-09" db="UniProtKB">
        <authorList>
            <consortium name="Ensembl"/>
        </authorList>
    </citation>
    <scope>IDENTIFICATION</scope>
</reference>
<evidence type="ECO:0000313" key="3">
    <source>
        <dbReference type="Ensembl" id="ENSCINP00000029343.2"/>
    </source>
</evidence>
<dbReference type="EMBL" id="EAAA01001639">
    <property type="status" value="NOT_ANNOTATED_CDS"/>
    <property type="molecule type" value="Genomic_DNA"/>
</dbReference>
<dbReference type="InParanoid" id="F7AIK7"/>
<accession>F7AIK7</accession>
<keyword evidence="2" id="KW-0677">Repeat</keyword>
<dbReference type="Ensembl" id="ENSCINT00000029589.2">
    <property type="protein sequence ID" value="ENSCINP00000029343.2"/>
    <property type="gene ID" value="ENSCING00000017260.2"/>
</dbReference>
<sequence>MPRTKSETITPLGPSDSIGGITLSLRIDHGIAPIFEKRGMEDIQNNQSLPTANEKQEVPNKIEVIRRCHSQPQEDEHVFYDPYQKKFLSVGDPSASSSIDEDMESLEVANGEEAIAGIINVTSGDKLTICQAVEKGLIPKKTAISLLEAQAATGCVVNPRSGVKLSVTDAVKLGIVDEHYKTALIAAEGAFYGYLDPRTGESISLNTAMKRGIFPRAQGLRLLEAQVATGGVINPWTGKRYSLTTAVS</sequence>
<reference evidence="3" key="2">
    <citation type="journal article" date="2008" name="Genome Biol.">
        <title>Improved genome assembly and evidence-based global gene model set for the chordate Ciona intestinalis: new insight into intron and operon populations.</title>
        <authorList>
            <person name="Satou Y."/>
            <person name="Mineta K."/>
            <person name="Ogasawara M."/>
            <person name="Sasakura Y."/>
            <person name="Shoguchi E."/>
            <person name="Ueno K."/>
            <person name="Yamada L."/>
            <person name="Matsumoto J."/>
            <person name="Wasserscheid J."/>
            <person name="Dewar K."/>
            <person name="Wiley G.B."/>
            <person name="Macmil S.L."/>
            <person name="Roe B.A."/>
            <person name="Zeller R.W."/>
            <person name="Hastings K.E."/>
            <person name="Lemaire P."/>
            <person name="Lindquist E."/>
            <person name="Endo T."/>
            <person name="Hotta K."/>
            <person name="Inaba K."/>
        </authorList>
    </citation>
    <scope>NUCLEOTIDE SEQUENCE [LARGE SCALE GENOMIC DNA]</scope>
    <source>
        <strain evidence="3">wild type</strain>
    </source>
</reference>
<dbReference type="GO" id="GO:0005856">
    <property type="term" value="C:cytoskeleton"/>
    <property type="evidence" value="ECO:0007669"/>
    <property type="project" value="UniProtKB-SubCell"/>
</dbReference>
<evidence type="ECO:0000256" key="2">
    <source>
        <dbReference type="ARBA" id="ARBA00022737"/>
    </source>
</evidence>
<proteinExistence type="predicted"/>
<keyword evidence="4" id="KW-1185">Reference proteome</keyword>
<dbReference type="Proteomes" id="UP000008144">
    <property type="component" value="Chromosome 3"/>
</dbReference>
<dbReference type="STRING" id="7719.ENSCINP00000029343"/>
<dbReference type="InterPro" id="IPR001101">
    <property type="entry name" value="Plectin_repeat"/>
</dbReference>